<evidence type="ECO:0000313" key="1">
    <source>
        <dbReference type="EMBL" id="QXE22440.1"/>
    </source>
</evidence>
<gene>
    <name evidence="1" type="ORF">B6N60_01123</name>
</gene>
<dbReference type="KEGG" id="rsin:B6N60_01123"/>
<dbReference type="Pfam" id="PF06051">
    <property type="entry name" value="DUF928"/>
    <property type="match status" value="1"/>
</dbReference>
<organism evidence="1 2">
    <name type="scientific">Richelia sinica FACHB-800</name>
    <dbReference type="NCBI Taxonomy" id="1357546"/>
    <lineage>
        <taxon>Bacteria</taxon>
        <taxon>Bacillati</taxon>
        <taxon>Cyanobacteriota</taxon>
        <taxon>Cyanophyceae</taxon>
        <taxon>Nostocales</taxon>
        <taxon>Nostocaceae</taxon>
        <taxon>Richelia</taxon>
    </lineage>
</organism>
<dbReference type="InterPro" id="IPR010328">
    <property type="entry name" value="DUF928"/>
</dbReference>
<reference evidence="1" key="1">
    <citation type="submission" date="2017-04" db="EMBL/GenBank/DDBJ databases">
        <title>Genome deletions in a multicellular cyanobacterial endosymbiont for morphological adaptation in marine diatoms.</title>
        <authorList>
            <person name="Wang Y."/>
            <person name="Gao H."/>
            <person name="Li R."/>
            <person name="Xu X."/>
        </authorList>
    </citation>
    <scope>NUCLEOTIDE SEQUENCE</scope>
    <source>
        <strain evidence="1">FACHB 800</strain>
    </source>
</reference>
<keyword evidence="2" id="KW-1185">Reference proteome</keyword>
<dbReference type="Proteomes" id="UP000683511">
    <property type="component" value="Chromosome"/>
</dbReference>
<evidence type="ECO:0008006" key="3">
    <source>
        <dbReference type="Google" id="ProtNLM"/>
    </source>
</evidence>
<proteinExistence type="predicted"/>
<sequence>MNLQKYIHPIQKIAVTVAPVLVIVAGLPSELLAQSSPMEISLKFPVVDDRGAPQRTIGGGTRSPSCLSLEEGKPSLTAVMPTKENAGQTISEHPTFYWYVPKTTAKMGEFVLIDDQGEEIHKANVKLPDIASIVRFSLPNTTSLKIGKNYQWYFTMLCDTDDWSQNQFVSGSIQRTTLSSSLDNYLDRSAPLKQAKIYAQYKIWYDTLDRVAQIRTQQPAEWEELLESVDLKAIAKEPIFDCCIPKP</sequence>
<dbReference type="AlphaFoldDB" id="A0A975Y3S3"/>
<protein>
    <recommendedName>
        <fullName evidence="3">DUF928 domain-containing protein</fullName>
    </recommendedName>
</protein>
<dbReference type="EMBL" id="CP021056">
    <property type="protein sequence ID" value="QXE22440.1"/>
    <property type="molecule type" value="Genomic_DNA"/>
</dbReference>
<name>A0A975Y3S3_9NOST</name>
<evidence type="ECO:0000313" key="2">
    <source>
        <dbReference type="Proteomes" id="UP000683511"/>
    </source>
</evidence>
<accession>A0A975Y3S3</accession>